<evidence type="ECO:0000313" key="4">
    <source>
        <dbReference type="EMBL" id="ROW00934.1"/>
    </source>
</evidence>
<reference evidence="4 5" key="1">
    <citation type="submission" date="2015-09" db="EMBL/GenBank/DDBJ databases">
        <title>Host preference determinants of Valsa canker pathogens revealed by comparative genomics.</title>
        <authorList>
            <person name="Yin Z."/>
            <person name="Huang L."/>
        </authorList>
    </citation>
    <scope>NUCLEOTIDE SEQUENCE [LARGE SCALE GENOMIC DNA]</scope>
    <source>
        <strain evidence="4 5">YSFL</strain>
    </source>
</reference>
<evidence type="ECO:0000259" key="3">
    <source>
        <dbReference type="Pfam" id="PF13472"/>
    </source>
</evidence>
<dbReference type="Pfam" id="PF13472">
    <property type="entry name" value="Lipase_GDSL_2"/>
    <property type="match status" value="1"/>
</dbReference>
<evidence type="ECO:0000313" key="5">
    <source>
        <dbReference type="Proteomes" id="UP000284375"/>
    </source>
</evidence>
<gene>
    <name evidence="4" type="ORF">VSDG_02768</name>
</gene>
<protein>
    <recommendedName>
        <fullName evidence="3">SGNH hydrolase-type esterase domain-containing protein</fullName>
    </recommendedName>
</protein>
<organism evidence="4 5">
    <name type="scientific">Cytospora chrysosperma</name>
    <name type="common">Cytospora canker fungus</name>
    <name type="synonym">Sphaeria chrysosperma</name>
    <dbReference type="NCBI Taxonomy" id="252740"/>
    <lineage>
        <taxon>Eukaryota</taxon>
        <taxon>Fungi</taxon>
        <taxon>Dikarya</taxon>
        <taxon>Ascomycota</taxon>
        <taxon>Pezizomycotina</taxon>
        <taxon>Sordariomycetes</taxon>
        <taxon>Sordariomycetidae</taxon>
        <taxon>Diaporthales</taxon>
        <taxon>Cytosporaceae</taxon>
        <taxon>Cytospora</taxon>
    </lineage>
</organism>
<dbReference type="Proteomes" id="UP000284375">
    <property type="component" value="Unassembled WGS sequence"/>
</dbReference>
<dbReference type="CDD" id="cd01833">
    <property type="entry name" value="XynB_like"/>
    <property type="match status" value="1"/>
</dbReference>
<dbReference type="Gene3D" id="3.40.50.1110">
    <property type="entry name" value="SGNH hydrolase"/>
    <property type="match status" value="1"/>
</dbReference>
<dbReference type="InterPro" id="IPR013830">
    <property type="entry name" value="SGNH_hydro"/>
</dbReference>
<dbReference type="SUPFAM" id="SSF52266">
    <property type="entry name" value="SGNH hydrolase"/>
    <property type="match status" value="1"/>
</dbReference>
<keyword evidence="2" id="KW-0812">Transmembrane</keyword>
<proteinExistence type="predicted"/>
<accession>A0A423WC17</accession>
<evidence type="ECO:0000256" key="1">
    <source>
        <dbReference type="SAM" id="MobiDB-lite"/>
    </source>
</evidence>
<feature type="domain" description="SGNH hydrolase-type esterase" evidence="3">
    <location>
        <begin position="239"/>
        <end position="438"/>
    </location>
</feature>
<keyword evidence="5" id="KW-1185">Reference proteome</keyword>
<feature type="compositionally biased region" description="Low complexity" evidence="1">
    <location>
        <begin position="98"/>
        <end position="215"/>
    </location>
</feature>
<dbReference type="GO" id="GO:0004622">
    <property type="term" value="F:phosphatidylcholine lysophospholipase activity"/>
    <property type="evidence" value="ECO:0007669"/>
    <property type="project" value="TreeGrafter"/>
</dbReference>
<feature type="region of interest" description="Disordered" evidence="1">
    <location>
        <begin position="97"/>
        <end position="234"/>
    </location>
</feature>
<evidence type="ECO:0000256" key="2">
    <source>
        <dbReference type="SAM" id="Phobius"/>
    </source>
</evidence>
<dbReference type="PANTHER" id="PTHR30383:SF31">
    <property type="entry name" value="SGNH HYDROLASE-TYPE ESTERASE DOMAIN-CONTAINING PROTEIN-RELATED"/>
    <property type="match status" value="1"/>
</dbReference>
<dbReference type="InterPro" id="IPR051532">
    <property type="entry name" value="Ester_Hydrolysis_Enzymes"/>
</dbReference>
<feature type="compositionally biased region" description="Low complexity" evidence="1">
    <location>
        <begin position="222"/>
        <end position="233"/>
    </location>
</feature>
<dbReference type="InterPro" id="IPR036514">
    <property type="entry name" value="SGNH_hydro_sf"/>
</dbReference>
<feature type="compositionally biased region" description="Low complexity" evidence="1">
    <location>
        <begin position="16"/>
        <end position="30"/>
    </location>
</feature>
<keyword evidence="2" id="KW-1133">Transmembrane helix</keyword>
<dbReference type="EMBL" id="LJZO01000007">
    <property type="protein sequence ID" value="ROW00934.1"/>
    <property type="molecule type" value="Genomic_DNA"/>
</dbReference>
<dbReference type="OrthoDB" id="6123at2759"/>
<dbReference type="AlphaFoldDB" id="A0A423WC17"/>
<comment type="caution">
    <text evidence="4">The sequence shown here is derived from an EMBL/GenBank/DDBJ whole genome shotgun (WGS) entry which is preliminary data.</text>
</comment>
<name>A0A423WC17_CYTCH</name>
<dbReference type="PANTHER" id="PTHR30383">
    <property type="entry name" value="THIOESTERASE 1/PROTEASE 1/LYSOPHOSPHOLIPASE L1"/>
    <property type="match status" value="1"/>
</dbReference>
<keyword evidence="2" id="KW-0472">Membrane</keyword>
<feature type="region of interest" description="Disordered" evidence="1">
    <location>
        <begin position="1"/>
        <end position="37"/>
    </location>
</feature>
<sequence>MSYQDATKPFEGRPLSSISIDSTPISTPSSQRSSYNSDQKLLLQSGTPGFSRLSPRTWSRKAKIIALAAFTLAIVALIPAPAVAVPLSLDPHHISIQSSNSSSSNVNSNGNTNSNGNNNDNTNSNVNSNGNTNSNGNNNDNTNSNGNGNDNTNSNGNSNGNTNSSGNSNDNTNSNGNSNGNTNSNGNGNSNGNSNGNTNSNGNSNDNNNDNGNNNQTSQGDTQQPPATSSTTPLRIMPLGASITWGLLSTDGNGYRNDLLELLQQGGNRDVTYVGSRNNGTMADNAVEGWPGDRIDQLLPKARASVPRYLPNVVLVNAGTNDCVQDFDLDATTRPSPTEPGLTGDPAYTVGTRMRALVDGLLGWSPNATVVLSTLINNVDAVTQTRIDDANEQFRAVAREMQSEGKRVVLAEMTAAAGGPDLSMMADVTHPNDAGYALMAKRWYAALVEASQKGFIVPPA</sequence>
<feature type="transmembrane region" description="Helical" evidence="2">
    <location>
        <begin position="64"/>
        <end position="89"/>
    </location>
</feature>